<feature type="chain" id="PRO_5004049631" description="RxLR effector candidate protein" evidence="1">
    <location>
        <begin position="21"/>
        <end position="62"/>
    </location>
</feature>
<accession>M4C4A8</accession>
<dbReference type="AlphaFoldDB" id="M4C4A8"/>
<sequence length="62" mass="6891">MKLWWMALSLQDKIVIVVDCQEAADTAMGKGVEGQRQVGQRVYRVLAALRHPGHKTLSQNGT</sequence>
<reference evidence="2" key="2">
    <citation type="submission" date="2015-06" db="UniProtKB">
        <authorList>
            <consortium name="EnsemblProtists"/>
        </authorList>
    </citation>
    <scope>IDENTIFICATION</scope>
    <source>
        <strain evidence="2">Emoy2</strain>
    </source>
</reference>
<dbReference type="HOGENOM" id="CLU_2908860_0_0_1"/>
<dbReference type="InParanoid" id="M4C4A8"/>
<organism evidence="2 3">
    <name type="scientific">Hyaloperonospora arabidopsidis (strain Emoy2)</name>
    <name type="common">Downy mildew agent</name>
    <name type="synonym">Peronospora arabidopsidis</name>
    <dbReference type="NCBI Taxonomy" id="559515"/>
    <lineage>
        <taxon>Eukaryota</taxon>
        <taxon>Sar</taxon>
        <taxon>Stramenopiles</taxon>
        <taxon>Oomycota</taxon>
        <taxon>Peronosporomycetes</taxon>
        <taxon>Peronosporales</taxon>
        <taxon>Peronosporaceae</taxon>
        <taxon>Hyaloperonospora</taxon>
    </lineage>
</organism>
<protein>
    <recommendedName>
        <fullName evidence="4">RxLR effector candidate protein</fullName>
    </recommendedName>
</protein>
<keyword evidence="1" id="KW-0732">Signal</keyword>
<dbReference type="EMBL" id="JH598215">
    <property type="status" value="NOT_ANNOTATED_CDS"/>
    <property type="molecule type" value="Genomic_DNA"/>
</dbReference>
<dbReference type="EnsemblProtists" id="HpaT813926">
    <property type="protein sequence ID" value="HpaP813926"/>
    <property type="gene ID" value="HpaG813926"/>
</dbReference>
<name>M4C4A8_HYAAE</name>
<proteinExistence type="predicted"/>
<feature type="signal peptide" evidence="1">
    <location>
        <begin position="1"/>
        <end position="20"/>
    </location>
</feature>
<keyword evidence="3" id="KW-1185">Reference proteome</keyword>
<dbReference type="VEuPathDB" id="FungiDB:HpaG813926"/>
<evidence type="ECO:0000256" key="1">
    <source>
        <dbReference type="SAM" id="SignalP"/>
    </source>
</evidence>
<evidence type="ECO:0000313" key="3">
    <source>
        <dbReference type="Proteomes" id="UP000011713"/>
    </source>
</evidence>
<dbReference type="Proteomes" id="UP000011713">
    <property type="component" value="Unassembled WGS sequence"/>
</dbReference>
<evidence type="ECO:0008006" key="4">
    <source>
        <dbReference type="Google" id="ProtNLM"/>
    </source>
</evidence>
<reference evidence="3" key="1">
    <citation type="journal article" date="2010" name="Science">
        <title>Signatures of adaptation to obligate biotrophy in the Hyaloperonospora arabidopsidis genome.</title>
        <authorList>
            <person name="Baxter L."/>
            <person name="Tripathy S."/>
            <person name="Ishaque N."/>
            <person name="Boot N."/>
            <person name="Cabral A."/>
            <person name="Kemen E."/>
            <person name="Thines M."/>
            <person name="Ah-Fong A."/>
            <person name="Anderson R."/>
            <person name="Badejoko W."/>
            <person name="Bittner-Eddy P."/>
            <person name="Boore J.L."/>
            <person name="Chibucos M.C."/>
            <person name="Coates M."/>
            <person name="Dehal P."/>
            <person name="Delehaunty K."/>
            <person name="Dong S."/>
            <person name="Downton P."/>
            <person name="Dumas B."/>
            <person name="Fabro G."/>
            <person name="Fronick C."/>
            <person name="Fuerstenberg S.I."/>
            <person name="Fulton L."/>
            <person name="Gaulin E."/>
            <person name="Govers F."/>
            <person name="Hughes L."/>
            <person name="Humphray S."/>
            <person name="Jiang R.H."/>
            <person name="Judelson H."/>
            <person name="Kamoun S."/>
            <person name="Kyung K."/>
            <person name="Meijer H."/>
            <person name="Minx P."/>
            <person name="Morris P."/>
            <person name="Nelson J."/>
            <person name="Phuntumart V."/>
            <person name="Qutob D."/>
            <person name="Rehmany A."/>
            <person name="Rougon-Cardoso A."/>
            <person name="Ryden P."/>
            <person name="Torto-Alalibo T."/>
            <person name="Studholme D."/>
            <person name="Wang Y."/>
            <person name="Win J."/>
            <person name="Wood J."/>
            <person name="Clifton S.W."/>
            <person name="Rogers J."/>
            <person name="Van den Ackerveken G."/>
            <person name="Jones J.D."/>
            <person name="McDowell J.M."/>
            <person name="Beynon J."/>
            <person name="Tyler B.M."/>
        </authorList>
    </citation>
    <scope>NUCLEOTIDE SEQUENCE [LARGE SCALE GENOMIC DNA]</scope>
    <source>
        <strain evidence="3">Emoy2</strain>
    </source>
</reference>
<evidence type="ECO:0000313" key="2">
    <source>
        <dbReference type="EnsemblProtists" id="HpaP813926"/>
    </source>
</evidence>